<keyword evidence="11" id="KW-0449">Lipoprotein</keyword>
<dbReference type="RefSeq" id="WP_160589152.1">
    <property type="nucleotide sequence ID" value="NZ_BAAAFP010000002.1"/>
</dbReference>
<keyword evidence="4 9" id="KW-0808">Transferase</keyword>
<dbReference type="InterPro" id="IPR003010">
    <property type="entry name" value="C-N_Hydrolase"/>
</dbReference>
<keyword evidence="3 9" id="KW-1003">Cell membrane</keyword>
<evidence type="ECO:0000256" key="3">
    <source>
        <dbReference type="ARBA" id="ARBA00022475"/>
    </source>
</evidence>
<comment type="caution">
    <text evidence="11">The sequence shown here is derived from an EMBL/GenBank/DDBJ whole genome shotgun (WGS) entry which is preliminary data.</text>
</comment>
<dbReference type="HAMAP" id="MF_01148">
    <property type="entry name" value="Lnt"/>
    <property type="match status" value="1"/>
</dbReference>
<comment type="subcellular location">
    <subcellularLocation>
        <location evidence="1 9">Cell membrane</location>
        <topology evidence="1 9">Multi-pass membrane protein</topology>
    </subcellularLocation>
</comment>
<dbReference type="PROSITE" id="PS50263">
    <property type="entry name" value="CN_HYDROLASE"/>
    <property type="match status" value="1"/>
</dbReference>
<evidence type="ECO:0000313" key="12">
    <source>
        <dbReference type="Proteomes" id="UP000435243"/>
    </source>
</evidence>
<evidence type="ECO:0000259" key="10">
    <source>
        <dbReference type="PROSITE" id="PS50263"/>
    </source>
</evidence>
<feature type="transmembrane region" description="Helical" evidence="9">
    <location>
        <begin position="28"/>
        <end position="61"/>
    </location>
</feature>
<feature type="transmembrane region" description="Helical" evidence="9">
    <location>
        <begin position="104"/>
        <end position="127"/>
    </location>
</feature>
<comment type="pathway">
    <text evidence="9">Protein modification; lipoprotein biosynthesis (N-acyl transfer).</text>
</comment>
<sequence length="537" mass="57775">MTLARAFSGKWPDNKWPDKWPDHLPRRAWLHALVLGVIAACGFQPLGLWPLALIAMGLFALQLSLTIGWRQAAWLGWLFGVGHFTLGNSWIATAFTYQANLPPILGWPAVPLIALYLAVYPALAAGAARAIAGRRGGAVMALALAGSWIVAEWLRSWVFTGYAWNPFGVVLLGPFDRPGLAAILPWMGTYALSGLAVLIAAALMTALVQRRWLAAAFSAVLIAAGMYWPAAPAEDGPVSVTVVQPDIRQERLNDALFYESNFVRLAQLSGALDQGDTRLVLWPESGMSDYLEEGYPQAYYNRTTALGSPEYARARIGQIIGSRGMLLTGAQRLVIEDGRASAAYNSVMAVSGGGTVEGVFSKEHLVPFGEYLPMRWLLEPLGLSRLVPGSIDFLPGTGPATLDLGAHGLAGVQICYEIIFSGQVVDRAARPDYIFNPSNDGWFGSFGPPQHFAQARLRAIEEGLPVLRSTTTGISGVIDAHGVVRQYLGAHEMGRIDTRIPAAAAPTLFARLGNILALCWALVFLLTASVAMRKTAG</sequence>
<evidence type="ECO:0000256" key="2">
    <source>
        <dbReference type="ARBA" id="ARBA00010065"/>
    </source>
</evidence>
<evidence type="ECO:0000256" key="4">
    <source>
        <dbReference type="ARBA" id="ARBA00022679"/>
    </source>
</evidence>
<dbReference type="NCBIfam" id="TIGR00546">
    <property type="entry name" value="lnt"/>
    <property type="match status" value="1"/>
</dbReference>
<dbReference type="GO" id="GO:0005886">
    <property type="term" value="C:plasma membrane"/>
    <property type="evidence" value="ECO:0007669"/>
    <property type="project" value="UniProtKB-SubCell"/>
</dbReference>
<dbReference type="InterPro" id="IPR045378">
    <property type="entry name" value="LNT_N"/>
</dbReference>
<keyword evidence="7 9" id="KW-0472">Membrane</keyword>
<organism evidence="11 12">
    <name type="scientific">Alteraurantiacibacter aestuarii</name>
    <dbReference type="NCBI Taxonomy" id="650004"/>
    <lineage>
        <taxon>Bacteria</taxon>
        <taxon>Pseudomonadati</taxon>
        <taxon>Pseudomonadota</taxon>
        <taxon>Alphaproteobacteria</taxon>
        <taxon>Sphingomonadales</taxon>
        <taxon>Erythrobacteraceae</taxon>
        <taxon>Alteraurantiacibacter</taxon>
    </lineage>
</organism>
<accession>A0A844ZHZ5</accession>
<comment type="catalytic activity">
    <reaction evidence="9">
        <text>N-terminal S-1,2-diacyl-sn-glyceryl-L-cysteinyl-[lipoprotein] + a glycerophospholipid = N-acyl-S-1,2-diacyl-sn-glyceryl-L-cysteinyl-[lipoprotein] + a 2-acyl-sn-glycero-3-phospholipid + H(+)</text>
        <dbReference type="Rhea" id="RHEA:48228"/>
        <dbReference type="Rhea" id="RHEA-COMP:14681"/>
        <dbReference type="Rhea" id="RHEA-COMP:14684"/>
        <dbReference type="ChEBI" id="CHEBI:15378"/>
        <dbReference type="ChEBI" id="CHEBI:136912"/>
        <dbReference type="ChEBI" id="CHEBI:140656"/>
        <dbReference type="ChEBI" id="CHEBI:140657"/>
        <dbReference type="ChEBI" id="CHEBI:140660"/>
        <dbReference type="EC" id="2.3.1.269"/>
    </reaction>
</comment>
<dbReference type="GO" id="GO:0042158">
    <property type="term" value="P:lipoprotein biosynthetic process"/>
    <property type="evidence" value="ECO:0007669"/>
    <property type="project" value="UniProtKB-UniRule"/>
</dbReference>
<feature type="domain" description="CN hydrolase" evidence="10">
    <location>
        <begin position="238"/>
        <end position="502"/>
    </location>
</feature>
<comment type="similarity">
    <text evidence="2 9">Belongs to the CN hydrolase family. Apolipoprotein N-acyltransferase subfamily.</text>
</comment>
<name>A0A844ZHZ5_9SPHN</name>
<dbReference type="SUPFAM" id="SSF56317">
    <property type="entry name" value="Carbon-nitrogen hydrolase"/>
    <property type="match status" value="1"/>
</dbReference>
<dbReference type="PANTHER" id="PTHR38686">
    <property type="entry name" value="APOLIPOPROTEIN N-ACYLTRANSFERASE"/>
    <property type="match status" value="1"/>
</dbReference>
<dbReference type="Gene3D" id="3.60.110.10">
    <property type="entry name" value="Carbon-nitrogen hydrolase"/>
    <property type="match status" value="1"/>
</dbReference>
<feature type="transmembrane region" description="Helical" evidence="9">
    <location>
        <begin position="212"/>
        <end position="230"/>
    </location>
</feature>
<evidence type="ECO:0000256" key="5">
    <source>
        <dbReference type="ARBA" id="ARBA00022692"/>
    </source>
</evidence>
<feature type="transmembrane region" description="Helical" evidence="9">
    <location>
        <begin position="73"/>
        <end position="92"/>
    </location>
</feature>
<keyword evidence="12" id="KW-1185">Reference proteome</keyword>
<dbReference type="InterPro" id="IPR004563">
    <property type="entry name" value="Apolipo_AcylTrfase"/>
</dbReference>
<dbReference type="InterPro" id="IPR036526">
    <property type="entry name" value="C-N_Hydrolase_sf"/>
</dbReference>
<evidence type="ECO:0000256" key="8">
    <source>
        <dbReference type="ARBA" id="ARBA00023315"/>
    </source>
</evidence>
<dbReference type="PANTHER" id="PTHR38686:SF1">
    <property type="entry name" value="APOLIPOPROTEIN N-ACYLTRANSFERASE"/>
    <property type="match status" value="1"/>
</dbReference>
<dbReference type="OrthoDB" id="9804277at2"/>
<dbReference type="UniPathway" id="UPA00666"/>
<evidence type="ECO:0000256" key="6">
    <source>
        <dbReference type="ARBA" id="ARBA00022989"/>
    </source>
</evidence>
<keyword evidence="5 9" id="KW-0812">Transmembrane</keyword>
<evidence type="ECO:0000256" key="9">
    <source>
        <dbReference type="HAMAP-Rule" id="MF_01148"/>
    </source>
</evidence>
<proteinExistence type="inferred from homology"/>
<feature type="transmembrane region" description="Helical" evidence="9">
    <location>
        <begin position="183"/>
        <end position="205"/>
    </location>
</feature>
<reference evidence="11 12" key="1">
    <citation type="submission" date="2019-12" db="EMBL/GenBank/DDBJ databases">
        <title>Genomic-based taxomic classification of the family Erythrobacteraceae.</title>
        <authorList>
            <person name="Xu L."/>
        </authorList>
    </citation>
    <scope>NUCLEOTIDE SEQUENCE [LARGE SCALE GENOMIC DNA]</scope>
    <source>
        <strain evidence="11 12">JCM 16339</strain>
    </source>
</reference>
<keyword evidence="6 9" id="KW-1133">Transmembrane helix</keyword>
<dbReference type="Pfam" id="PF20154">
    <property type="entry name" value="LNT_N"/>
    <property type="match status" value="1"/>
</dbReference>
<comment type="function">
    <text evidence="9">Catalyzes the phospholipid dependent N-acylation of the N-terminal cysteine of apolipoprotein, the last step in lipoprotein maturation.</text>
</comment>
<feature type="transmembrane region" description="Helical" evidence="9">
    <location>
        <begin position="139"/>
        <end position="163"/>
    </location>
</feature>
<dbReference type="AlphaFoldDB" id="A0A844ZHZ5"/>
<dbReference type="CDD" id="cd07571">
    <property type="entry name" value="ALP_N-acyl_transferase"/>
    <property type="match status" value="1"/>
</dbReference>
<dbReference type="Pfam" id="PF00795">
    <property type="entry name" value="CN_hydrolase"/>
    <property type="match status" value="1"/>
</dbReference>
<evidence type="ECO:0000256" key="7">
    <source>
        <dbReference type="ARBA" id="ARBA00023136"/>
    </source>
</evidence>
<dbReference type="Proteomes" id="UP000435243">
    <property type="component" value="Unassembled WGS sequence"/>
</dbReference>
<protein>
    <recommendedName>
        <fullName evidence="9">Apolipoprotein N-acyltransferase</fullName>
        <shortName evidence="9">ALP N-acyltransferase</shortName>
        <ecNumber evidence="9">2.3.1.269</ecNumber>
    </recommendedName>
</protein>
<feature type="transmembrane region" description="Helical" evidence="9">
    <location>
        <begin position="508"/>
        <end position="531"/>
    </location>
</feature>
<evidence type="ECO:0000256" key="1">
    <source>
        <dbReference type="ARBA" id="ARBA00004651"/>
    </source>
</evidence>
<dbReference type="GO" id="GO:0016410">
    <property type="term" value="F:N-acyltransferase activity"/>
    <property type="evidence" value="ECO:0007669"/>
    <property type="project" value="UniProtKB-UniRule"/>
</dbReference>
<gene>
    <name evidence="9 11" type="primary">lnt</name>
    <name evidence="11" type="ORF">GRI32_00335</name>
</gene>
<keyword evidence="8 9" id="KW-0012">Acyltransferase</keyword>
<dbReference type="EMBL" id="WTYY01000001">
    <property type="protein sequence ID" value="MXO87184.1"/>
    <property type="molecule type" value="Genomic_DNA"/>
</dbReference>
<dbReference type="EC" id="2.3.1.269" evidence="9"/>
<evidence type="ECO:0000313" key="11">
    <source>
        <dbReference type="EMBL" id="MXO87184.1"/>
    </source>
</evidence>